<dbReference type="Gene3D" id="3.90.226.10">
    <property type="entry name" value="2-enoyl-CoA Hydratase, Chain A, domain 1"/>
    <property type="match status" value="1"/>
</dbReference>
<proteinExistence type="predicted"/>
<gene>
    <name evidence="2" type="ORF">EGJ28_21385</name>
</gene>
<organism evidence="2 3">
    <name type="scientific">Stutzerimonas xanthomarina</name>
    <dbReference type="NCBI Taxonomy" id="271420"/>
    <lineage>
        <taxon>Bacteria</taxon>
        <taxon>Pseudomonadati</taxon>
        <taxon>Pseudomonadota</taxon>
        <taxon>Gammaproteobacteria</taxon>
        <taxon>Pseudomonadales</taxon>
        <taxon>Pseudomonadaceae</taxon>
        <taxon>Stutzerimonas</taxon>
    </lineage>
</organism>
<evidence type="ECO:0000256" key="1">
    <source>
        <dbReference type="SAM" id="SignalP"/>
    </source>
</evidence>
<dbReference type="AlphaFoldDB" id="A0A427DPN1"/>
<dbReference type="EMBL" id="RHQL01000018">
    <property type="protein sequence ID" value="RRV05494.1"/>
    <property type="molecule type" value="Genomic_DNA"/>
</dbReference>
<dbReference type="InterPro" id="IPR029045">
    <property type="entry name" value="ClpP/crotonase-like_dom_sf"/>
</dbReference>
<sequence>MSRLFRCMLAAAVLAAVPTCASSAIQVVDSKAFAGRRSPPAVFLSGELSDATVSQLRALSATGRLDGAIVYLDSAGGEPQAGMALGDIIRDRGMNTAVGRHQEGIAQPAIGRCMSACVLAYAGGTFRFIDPSSQLGIHRFYRETPTAADLDVAQLMSAAITSYLIRMGIDPELFARMVTVERKSMELLSHSDAIRLRLVNNGVLPAEWAIEGRQGSVYLAGRQVSANGTGKLIMSCTGGRSVRLSAMYDGGDNNSEIARRTAHYSLRINDRFLPIASVTKPATVSGQYVLASFQPDMNMLWDLSAAEQIGFGFHTGDRETFYGFLVAVDGQQDLIRSWITHCTEV</sequence>
<dbReference type="SUPFAM" id="SSF52096">
    <property type="entry name" value="ClpP/crotonase"/>
    <property type="match status" value="1"/>
</dbReference>
<name>A0A427DPN1_9GAMM</name>
<comment type="caution">
    <text evidence="2">The sequence shown here is derived from an EMBL/GenBank/DDBJ whole genome shotgun (WGS) entry which is preliminary data.</text>
</comment>
<feature type="chain" id="PRO_5019259008" description="Periplasmic protein-like protein" evidence="1">
    <location>
        <begin position="24"/>
        <end position="345"/>
    </location>
</feature>
<protein>
    <recommendedName>
        <fullName evidence="4">Periplasmic protein-like protein</fullName>
    </recommendedName>
</protein>
<evidence type="ECO:0000313" key="2">
    <source>
        <dbReference type="EMBL" id="RRV05494.1"/>
    </source>
</evidence>
<accession>A0A427DPN1</accession>
<dbReference type="Proteomes" id="UP000276506">
    <property type="component" value="Unassembled WGS sequence"/>
</dbReference>
<evidence type="ECO:0008006" key="4">
    <source>
        <dbReference type="Google" id="ProtNLM"/>
    </source>
</evidence>
<evidence type="ECO:0000313" key="3">
    <source>
        <dbReference type="Proteomes" id="UP000276506"/>
    </source>
</evidence>
<feature type="signal peptide" evidence="1">
    <location>
        <begin position="1"/>
        <end position="23"/>
    </location>
</feature>
<keyword evidence="1" id="KW-0732">Signal</keyword>
<reference evidence="2 3" key="1">
    <citation type="submission" date="2018-10" db="EMBL/GenBank/DDBJ databases">
        <title>Transmission dynamics of multidrug resistant bacteria on intensive care unit surfaces.</title>
        <authorList>
            <person name="D'Souza A.W."/>
            <person name="Potter R.F."/>
            <person name="Wallace M."/>
            <person name="Shupe A."/>
            <person name="Patel S."/>
            <person name="Sun S."/>
            <person name="Gul D."/>
            <person name="Kwon J.H."/>
            <person name="Andleeb S."/>
            <person name="Burnham C.-A.D."/>
            <person name="Dantas G."/>
        </authorList>
    </citation>
    <scope>NUCLEOTIDE SEQUENCE [LARGE SCALE GENOMIC DNA]</scope>
    <source>
        <strain evidence="2 3">PX_177</strain>
    </source>
</reference>